<dbReference type="Proteomes" id="UP000267400">
    <property type="component" value="Unassembled WGS sequence"/>
</dbReference>
<feature type="compositionally biased region" description="Basic and acidic residues" evidence="1">
    <location>
        <begin position="7"/>
        <end position="33"/>
    </location>
</feature>
<dbReference type="OrthoDB" id="9802472at2"/>
<evidence type="ECO:0000259" key="2">
    <source>
        <dbReference type="Pfam" id="PF13298"/>
    </source>
</evidence>
<dbReference type="PANTHER" id="PTHR39465:SF1">
    <property type="entry name" value="DNA LIGASE D 3'-PHOSPHOESTERASE DOMAIN-CONTAINING PROTEIN"/>
    <property type="match status" value="1"/>
</dbReference>
<organism evidence="3 4">
    <name type="scientific">Halomonas nitroreducens</name>
    <dbReference type="NCBI Taxonomy" id="447425"/>
    <lineage>
        <taxon>Bacteria</taxon>
        <taxon>Pseudomonadati</taxon>
        <taxon>Pseudomonadota</taxon>
        <taxon>Gammaproteobacteria</taxon>
        <taxon>Oceanospirillales</taxon>
        <taxon>Halomonadaceae</taxon>
        <taxon>Halomonas</taxon>
    </lineage>
</organism>
<keyword evidence="3" id="KW-0436">Ligase</keyword>
<reference evidence="3 4" key="1">
    <citation type="submission" date="2018-12" db="EMBL/GenBank/DDBJ databases">
        <authorList>
            <person name="Yu L."/>
        </authorList>
    </citation>
    <scope>NUCLEOTIDE SEQUENCE [LARGE SCALE GENOMIC DNA]</scope>
    <source>
        <strain evidence="3 4">11S</strain>
    </source>
</reference>
<dbReference type="NCBIfam" id="TIGR02777">
    <property type="entry name" value="LigD_PE_dom"/>
    <property type="match status" value="1"/>
</dbReference>
<dbReference type="GO" id="GO:0016874">
    <property type="term" value="F:ligase activity"/>
    <property type="evidence" value="ECO:0007669"/>
    <property type="project" value="UniProtKB-KW"/>
</dbReference>
<feature type="domain" description="DNA ligase D 3'-phosphoesterase" evidence="2">
    <location>
        <begin position="41"/>
        <end position="151"/>
    </location>
</feature>
<dbReference type="RefSeq" id="WP_126486994.1">
    <property type="nucleotide sequence ID" value="NZ_RXNS01000029.1"/>
</dbReference>
<dbReference type="EMBL" id="RXNS01000029">
    <property type="protein sequence ID" value="RTQ97804.1"/>
    <property type="molecule type" value="Genomic_DNA"/>
</dbReference>
<evidence type="ECO:0000256" key="1">
    <source>
        <dbReference type="SAM" id="MobiDB-lite"/>
    </source>
</evidence>
<dbReference type="InterPro" id="IPR014144">
    <property type="entry name" value="LigD_PE_domain"/>
</dbReference>
<name>A0A431UY33_9GAMM</name>
<proteinExistence type="predicted"/>
<dbReference type="AlphaFoldDB" id="A0A431UY33"/>
<sequence>MSPSTDKLARYREKRDPRRTREPMGETPLRGRDEGPIFVVQQHDASTLHYDFRLEVDGVLKSWAVPKGPSTDPRVKRLAIPTEDHPLAYADFEGVIPTGNYGAGTVLIWDRGRYRSLKEGDDAPSLAEQLAEGHASIWLEGQKLRGGYALIHTRLDKGKDWLLVKIDDAAADARRNPTSSEPASVVTGRTLAQVAAEEGTDDA</sequence>
<feature type="region of interest" description="Disordered" evidence="1">
    <location>
        <begin position="1"/>
        <end position="33"/>
    </location>
</feature>
<protein>
    <submittedName>
        <fullName evidence="3">DNA ligase</fullName>
    </submittedName>
</protein>
<evidence type="ECO:0000313" key="4">
    <source>
        <dbReference type="Proteomes" id="UP000267400"/>
    </source>
</evidence>
<accession>A0A431UY33</accession>
<dbReference type="Pfam" id="PF13298">
    <property type="entry name" value="LigD_N"/>
    <property type="match status" value="1"/>
</dbReference>
<evidence type="ECO:0000313" key="3">
    <source>
        <dbReference type="EMBL" id="RTQ97804.1"/>
    </source>
</evidence>
<dbReference type="PANTHER" id="PTHR39465">
    <property type="entry name" value="DNA LIGASE D, 3'-PHOSPHOESTERASE DOMAIN"/>
    <property type="match status" value="1"/>
</dbReference>
<keyword evidence="4" id="KW-1185">Reference proteome</keyword>
<gene>
    <name evidence="3" type="ORF">EKG36_19750</name>
</gene>
<comment type="caution">
    <text evidence="3">The sequence shown here is derived from an EMBL/GenBank/DDBJ whole genome shotgun (WGS) entry which is preliminary data.</text>
</comment>